<evidence type="ECO:0000313" key="9">
    <source>
        <dbReference type="Proteomes" id="UP000198211"/>
    </source>
</evidence>
<evidence type="ECO:0000256" key="1">
    <source>
        <dbReference type="ARBA" id="ARBA00022679"/>
    </source>
</evidence>
<keyword evidence="4" id="KW-0255">Endonuclease</keyword>
<protein>
    <recommendedName>
        <fullName evidence="7">Reverse transcriptase RNase H-like domain-containing protein</fullName>
    </recommendedName>
</protein>
<keyword evidence="9" id="KW-1185">Reference proteome</keyword>
<reference evidence="9" key="1">
    <citation type="submission" date="2017-03" db="EMBL/GenBank/DDBJ databases">
        <title>Phytopthora megakarya and P. palmivora, two closely related causual agents of cacao black pod achieved similar genome size and gene model numbers by different mechanisms.</title>
        <authorList>
            <person name="Ali S."/>
            <person name="Shao J."/>
            <person name="Larry D.J."/>
            <person name="Kronmiller B."/>
            <person name="Shen D."/>
            <person name="Strem M.D."/>
            <person name="Melnick R.L."/>
            <person name="Guiltinan M.J."/>
            <person name="Tyler B.M."/>
            <person name="Meinhardt L.W."/>
            <person name="Bailey B.A."/>
        </authorList>
    </citation>
    <scope>NUCLEOTIDE SEQUENCE [LARGE SCALE GENOMIC DNA]</scope>
    <source>
        <strain evidence="9">zdho120</strain>
    </source>
</reference>
<evidence type="ECO:0000313" key="8">
    <source>
        <dbReference type="EMBL" id="OWZ04628.1"/>
    </source>
</evidence>
<dbReference type="InterPro" id="IPR041373">
    <property type="entry name" value="RT_RNaseH"/>
</dbReference>
<accession>A0A225VIE8</accession>
<keyword evidence="1" id="KW-0808">Transferase</keyword>
<comment type="caution">
    <text evidence="8">The sequence shown here is derived from an EMBL/GenBank/DDBJ whole genome shotgun (WGS) entry which is preliminary data.</text>
</comment>
<dbReference type="Proteomes" id="UP000198211">
    <property type="component" value="Unassembled WGS sequence"/>
</dbReference>
<dbReference type="Pfam" id="PF17917">
    <property type="entry name" value="RT_RNaseH"/>
    <property type="match status" value="1"/>
</dbReference>
<dbReference type="AlphaFoldDB" id="A0A225VIE8"/>
<dbReference type="OrthoDB" id="115607at2759"/>
<proteinExistence type="predicted"/>
<dbReference type="GO" id="GO:0004519">
    <property type="term" value="F:endonuclease activity"/>
    <property type="evidence" value="ECO:0007669"/>
    <property type="project" value="UniProtKB-KW"/>
</dbReference>
<feature type="domain" description="Reverse transcriptase RNase H-like" evidence="7">
    <location>
        <begin position="2"/>
        <end position="65"/>
    </location>
</feature>
<gene>
    <name evidence="8" type="ORF">PHMEG_00023435</name>
</gene>
<name>A0A225VIE8_9STRA</name>
<dbReference type="SUPFAM" id="SSF56672">
    <property type="entry name" value="DNA/RNA polymerases"/>
    <property type="match status" value="1"/>
</dbReference>
<keyword evidence="6" id="KW-0695">RNA-directed DNA polymerase</keyword>
<evidence type="ECO:0000256" key="5">
    <source>
        <dbReference type="ARBA" id="ARBA00022801"/>
    </source>
</evidence>
<dbReference type="PANTHER" id="PTHR34072">
    <property type="entry name" value="ENZYMATIC POLYPROTEIN-RELATED"/>
    <property type="match status" value="1"/>
</dbReference>
<keyword evidence="2" id="KW-0548">Nucleotidyltransferase</keyword>
<organism evidence="8 9">
    <name type="scientific">Phytophthora megakarya</name>
    <dbReference type="NCBI Taxonomy" id="4795"/>
    <lineage>
        <taxon>Eukaryota</taxon>
        <taxon>Sar</taxon>
        <taxon>Stramenopiles</taxon>
        <taxon>Oomycota</taxon>
        <taxon>Peronosporomycetes</taxon>
        <taxon>Peronosporales</taxon>
        <taxon>Peronosporaceae</taxon>
        <taxon>Phytophthora</taxon>
    </lineage>
</organism>
<evidence type="ECO:0000256" key="4">
    <source>
        <dbReference type="ARBA" id="ARBA00022759"/>
    </source>
</evidence>
<dbReference type="GO" id="GO:0016787">
    <property type="term" value="F:hydrolase activity"/>
    <property type="evidence" value="ECO:0007669"/>
    <property type="project" value="UniProtKB-KW"/>
</dbReference>
<evidence type="ECO:0000256" key="6">
    <source>
        <dbReference type="ARBA" id="ARBA00022918"/>
    </source>
</evidence>
<keyword evidence="3" id="KW-0540">Nuclease</keyword>
<evidence type="ECO:0000256" key="2">
    <source>
        <dbReference type="ARBA" id="ARBA00022695"/>
    </source>
</evidence>
<dbReference type="EMBL" id="NBNE01004860">
    <property type="protein sequence ID" value="OWZ04628.1"/>
    <property type="molecule type" value="Genomic_DNA"/>
</dbReference>
<evidence type="ECO:0000256" key="3">
    <source>
        <dbReference type="ARBA" id="ARBA00022722"/>
    </source>
</evidence>
<keyword evidence="5" id="KW-0378">Hydrolase</keyword>
<dbReference type="PANTHER" id="PTHR34072:SF52">
    <property type="entry name" value="RIBONUCLEASE H"/>
    <property type="match status" value="1"/>
</dbReference>
<sequence>MKPVELSYPTQHQELLAIVPALAVFRSYCLDKPPIVETDHKRLEGLFTQKMANCLLARWYDILAECQPTFSYLPGAENGISNTLSRSLAISEVTTNVELVTQIKKSYEKHREIQATFATIKRRSNTGKQKAEQQHHIKYRCY</sequence>
<dbReference type="InterPro" id="IPR043502">
    <property type="entry name" value="DNA/RNA_pol_sf"/>
</dbReference>
<dbReference type="GO" id="GO:0003964">
    <property type="term" value="F:RNA-directed DNA polymerase activity"/>
    <property type="evidence" value="ECO:0007669"/>
    <property type="project" value="UniProtKB-KW"/>
</dbReference>
<evidence type="ECO:0000259" key="7">
    <source>
        <dbReference type="Pfam" id="PF17917"/>
    </source>
</evidence>